<dbReference type="InterPro" id="IPR036866">
    <property type="entry name" value="RibonucZ/Hydroxyglut_hydro"/>
</dbReference>
<dbReference type="AlphaFoldDB" id="A0A1M7BWM7"/>
<feature type="domain" description="Metallo-beta-lactamase" evidence="1">
    <location>
        <begin position="83"/>
        <end position="303"/>
    </location>
</feature>
<dbReference type="InterPro" id="IPR019546">
    <property type="entry name" value="TAT_signal_bac_arc"/>
</dbReference>
<name>A0A1M7BWM7_HALPU</name>
<dbReference type="GO" id="GO:0042781">
    <property type="term" value="F:3'-tRNA processing endoribonuclease activity"/>
    <property type="evidence" value="ECO:0007669"/>
    <property type="project" value="TreeGrafter"/>
</dbReference>
<gene>
    <name evidence="2" type="ORF">SAMN05444342_4195</name>
</gene>
<sequence>MSLETITRIGTERRTFLKTAGAAGLTAAGFSSTGSADQPDDSCFETPKQDADMYVTVLGSGASALKNGRSSVGYIVHIDGEPRLLVDAGGGTASAISETNIDITKLDLTLFTHLHVDHSVAFPAILKASYQQGRDSRPWEIYGPSGKGIRPGTKEWISKMFDGNDGAYSYLQEFVGQYLGTDVRLEAHDINAPTDNSGKIQKVYSKDGLTVDAAPTKHGAMPSLAYRVSYQGTSFTFTGDYSSKLGNVPKLAKGTEVMIQNRLLKPESKMDGSEPKRVLHSTSSEIGMNAQKAGAGILVLSHISRDTVTDLSEELSIITDKYDGPIAIANDLVDVYPDGRILKTKMNDESGTSGASGDGLMFIPQ</sequence>
<keyword evidence="3" id="KW-1185">Reference proteome</keyword>
<proteinExistence type="predicted"/>
<dbReference type="Pfam" id="PF12706">
    <property type="entry name" value="Lactamase_B_2"/>
    <property type="match status" value="1"/>
</dbReference>
<evidence type="ECO:0000259" key="1">
    <source>
        <dbReference type="Pfam" id="PF12706"/>
    </source>
</evidence>
<dbReference type="PANTHER" id="PTHR46018:SF2">
    <property type="entry name" value="ZINC PHOSPHODIESTERASE ELAC PROTEIN 1"/>
    <property type="match status" value="1"/>
</dbReference>
<organism evidence="2 3">
    <name type="scientific">Haladaptatus paucihalophilus DX253</name>
    <dbReference type="NCBI Taxonomy" id="797209"/>
    <lineage>
        <taxon>Archaea</taxon>
        <taxon>Methanobacteriati</taxon>
        <taxon>Methanobacteriota</taxon>
        <taxon>Stenosarchaea group</taxon>
        <taxon>Halobacteria</taxon>
        <taxon>Halobacteriales</taxon>
        <taxon>Haladaptataceae</taxon>
        <taxon>Haladaptatus</taxon>
    </lineage>
</organism>
<protein>
    <submittedName>
        <fullName evidence="2">Tat (Twin-arginine translocation) pathway signal sequence</fullName>
    </submittedName>
</protein>
<dbReference type="NCBIfam" id="TIGR01409">
    <property type="entry name" value="TAT_signal_seq"/>
    <property type="match status" value="1"/>
</dbReference>
<dbReference type="Proteomes" id="UP000184203">
    <property type="component" value="Unassembled WGS sequence"/>
</dbReference>
<dbReference type="SUPFAM" id="SSF56281">
    <property type="entry name" value="Metallo-hydrolase/oxidoreductase"/>
    <property type="match status" value="1"/>
</dbReference>
<reference evidence="3" key="1">
    <citation type="submission" date="2016-11" db="EMBL/GenBank/DDBJ databases">
        <authorList>
            <person name="Varghese N."/>
            <person name="Submissions S."/>
        </authorList>
    </citation>
    <scope>NUCLEOTIDE SEQUENCE [LARGE SCALE GENOMIC DNA]</scope>
    <source>
        <strain evidence="3">DX253</strain>
    </source>
</reference>
<dbReference type="InterPro" id="IPR006311">
    <property type="entry name" value="TAT_signal"/>
</dbReference>
<dbReference type="Gene3D" id="3.60.15.10">
    <property type="entry name" value="Ribonuclease Z/Hydroxyacylglutathione hydrolase-like"/>
    <property type="match status" value="1"/>
</dbReference>
<dbReference type="RefSeq" id="WP_139025495.1">
    <property type="nucleotide sequence ID" value="NZ_AEMG01000008.1"/>
</dbReference>
<dbReference type="EMBL" id="FRAN01000009">
    <property type="protein sequence ID" value="SHL59337.1"/>
    <property type="molecule type" value="Genomic_DNA"/>
</dbReference>
<dbReference type="InterPro" id="IPR001279">
    <property type="entry name" value="Metallo-B-lactamas"/>
</dbReference>
<accession>A0A1M7BWM7</accession>
<evidence type="ECO:0000313" key="2">
    <source>
        <dbReference type="EMBL" id="SHL59337.1"/>
    </source>
</evidence>
<dbReference type="PROSITE" id="PS51318">
    <property type="entry name" value="TAT"/>
    <property type="match status" value="1"/>
</dbReference>
<dbReference type="PANTHER" id="PTHR46018">
    <property type="entry name" value="ZINC PHOSPHODIESTERASE ELAC PROTEIN 1"/>
    <property type="match status" value="1"/>
</dbReference>
<evidence type="ECO:0000313" key="3">
    <source>
        <dbReference type="Proteomes" id="UP000184203"/>
    </source>
</evidence>